<protein>
    <submittedName>
        <fullName evidence="3">Uncharacterized protein</fullName>
    </submittedName>
</protein>
<dbReference type="Proteomes" id="UP000236738">
    <property type="component" value="Unassembled WGS sequence"/>
</dbReference>
<sequence length="229" mass="26753">MRKKNIIFVLIFLILLMSLFFSGYYYRKFEENENGVFNQIKKVKKINDSIPLKTDDALKKIVQDQKLEIDSLKNVKCPETKQVYTTGFKMDGKSITTEELLKYVNEVSAQKDYYKRLFEVLQKKYNVKISNVNENKQEITYDNSNLQEASNKYNALVKEYNDLVAIKNELSKEKNKLAVKLGDSETSNNNLKTALELIKKNYNIIYEVKAKNDSTNIISVDKISRRKNK</sequence>
<evidence type="ECO:0000313" key="3">
    <source>
        <dbReference type="EMBL" id="SEF57034.1"/>
    </source>
</evidence>
<keyword evidence="1" id="KW-0175">Coiled coil</keyword>
<keyword evidence="4" id="KW-1185">Reference proteome</keyword>
<feature type="transmembrane region" description="Helical" evidence="2">
    <location>
        <begin position="7"/>
        <end position="26"/>
    </location>
</feature>
<evidence type="ECO:0000256" key="2">
    <source>
        <dbReference type="SAM" id="Phobius"/>
    </source>
</evidence>
<gene>
    <name evidence="3" type="ORF">SAMN05421847_0345</name>
</gene>
<name>A0A1H5T2Q4_9FLAO</name>
<dbReference type="AlphaFoldDB" id="A0A1H5T2Q4"/>
<proteinExistence type="predicted"/>
<organism evidence="3 4">
    <name type="scientific">Halpernia humi</name>
    <dbReference type="NCBI Taxonomy" id="493375"/>
    <lineage>
        <taxon>Bacteria</taxon>
        <taxon>Pseudomonadati</taxon>
        <taxon>Bacteroidota</taxon>
        <taxon>Flavobacteriia</taxon>
        <taxon>Flavobacteriales</taxon>
        <taxon>Weeksellaceae</taxon>
        <taxon>Chryseobacterium group</taxon>
        <taxon>Halpernia</taxon>
    </lineage>
</organism>
<keyword evidence="2" id="KW-0472">Membrane</keyword>
<accession>A0A1H5T2Q4</accession>
<keyword evidence="2" id="KW-0812">Transmembrane</keyword>
<evidence type="ECO:0000256" key="1">
    <source>
        <dbReference type="SAM" id="Coils"/>
    </source>
</evidence>
<keyword evidence="2" id="KW-1133">Transmembrane helix</keyword>
<feature type="coiled-coil region" evidence="1">
    <location>
        <begin position="146"/>
        <end position="173"/>
    </location>
</feature>
<reference evidence="4" key="1">
    <citation type="submission" date="2016-10" db="EMBL/GenBank/DDBJ databases">
        <authorList>
            <person name="Varghese N."/>
            <person name="Submissions S."/>
        </authorList>
    </citation>
    <scope>NUCLEOTIDE SEQUENCE [LARGE SCALE GENOMIC DNA]</scope>
    <source>
        <strain evidence="4">DSM 21580</strain>
    </source>
</reference>
<evidence type="ECO:0000313" key="4">
    <source>
        <dbReference type="Proteomes" id="UP000236738"/>
    </source>
</evidence>
<dbReference type="RefSeq" id="WP_103912384.1">
    <property type="nucleotide sequence ID" value="NZ_FNUS01000001.1"/>
</dbReference>
<dbReference type="EMBL" id="FNUS01000001">
    <property type="protein sequence ID" value="SEF57034.1"/>
    <property type="molecule type" value="Genomic_DNA"/>
</dbReference>